<feature type="compositionally biased region" description="Polar residues" evidence="1">
    <location>
        <begin position="42"/>
        <end position="51"/>
    </location>
</feature>
<evidence type="ECO:0000313" key="3">
    <source>
        <dbReference type="Proteomes" id="UP001642540"/>
    </source>
</evidence>
<sequence>MFSRAFIYLPPSSPALNQAKSLEAEFKTLMRDMPKDEANERTIPTTSTSPNADLPAPVEPAPILFSKANLEHSLEESRKKILASKTEEPSSVTQSEGVFKIPLKPAPKRKHVKQCAESVPALPRIDSTALPSNSCNLGANVASSPSSSAGSSSKSDLLMFKRRYHNKQLEFINRQLVNLGDQLRLVNKNRKEGRYTGMEALLDRQSRLCQAQKEWFNVRNLEEYENKKDKGQ</sequence>
<proteinExistence type="predicted"/>
<dbReference type="Proteomes" id="UP001642540">
    <property type="component" value="Unassembled WGS sequence"/>
</dbReference>
<organism evidence="2 3">
    <name type="scientific">Orchesella dallaii</name>
    <dbReference type="NCBI Taxonomy" id="48710"/>
    <lineage>
        <taxon>Eukaryota</taxon>
        <taxon>Metazoa</taxon>
        <taxon>Ecdysozoa</taxon>
        <taxon>Arthropoda</taxon>
        <taxon>Hexapoda</taxon>
        <taxon>Collembola</taxon>
        <taxon>Entomobryomorpha</taxon>
        <taxon>Entomobryoidea</taxon>
        <taxon>Orchesellidae</taxon>
        <taxon>Orchesellinae</taxon>
        <taxon>Orchesella</taxon>
    </lineage>
</organism>
<name>A0ABP1RRQ3_9HEXA</name>
<dbReference type="EMBL" id="CAXLJM020000103">
    <property type="protein sequence ID" value="CAL8134137.1"/>
    <property type="molecule type" value="Genomic_DNA"/>
</dbReference>
<feature type="region of interest" description="Disordered" evidence="1">
    <location>
        <begin position="35"/>
        <end position="57"/>
    </location>
</feature>
<comment type="caution">
    <text evidence="2">The sequence shown here is derived from an EMBL/GenBank/DDBJ whole genome shotgun (WGS) entry which is preliminary data.</text>
</comment>
<reference evidence="2 3" key="1">
    <citation type="submission" date="2024-08" db="EMBL/GenBank/DDBJ databases">
        <authorList>
            <person name="Cucini C."/>
            <person name="Frati F."/>
        </authorList>
    </citation>
    <scope>NUCLEOTIDE SEQUENCE [LARGE SCALE GENOMIC DNA]</scope>
</reference>
<accession>A0ABP1RRQ3</accession>
<gene>
    <name evidence="2" type="ORF">ODALV1_LOCUS25384</name>
</gene>
<evidence type="ECO:0000256" key="1">
    <source>
        <dbReference type="SAM" id="MobiDB-lite"/>
    </source>
</evidence>
<keyword evidence="3" id="KW-1185">Reference proteome</keyword>
<evidence type="ECO:0000313" key="2">
    <source>
        <dbReference type="EMBL" id="CAL8134137.1"/>
    </source>
</evidence>
<protein>
    <submittedName>
        <fullName evidence="2">Uncharacterized protein</fullName>
    </submittedName>
</protein>